<gene>
    <name evidence="2" type="ORF">BSAL_79945</name>
</gene>
<keyword evidence="1" id="KW-0812">Transmembrane</keyword>
<proteinExistence type="predicted"/>
<organism evidence="2 3">
    <name type="scientific">Bodo saltans</name>
    <name type="common">Flagellated protozoan</name>
    <dbReference type="NCBI Taxonomy" id="75058"/>
    <lineage>
        <taxon>Eukaryota</taxon>
        <taxon>Discoba</taxon>
        <taxon>Euglenozoa</taxon>
        <taxon>Kinetoplastea</taxon>
        <taxon>Metakinetoplastina</taxon>
        <taxon>Eubodonida</taxon>
        <taxon>Bodonidae</taxon>
        <taxon>Bodo</taxon>
    </lineage>
</organism>
<evidence type="ECO:0000256" key="1">
    <source>
        <dbReference type="SAM" id="Phobius"/>
    </source>
</evidence>
<reference evidence="3" key="1">
    <citation type="submission" date="2015-09" db="EMBL/GenBank/DDBJ databases">
        <authorList>
            <consortium name="Pathogen Informatics"/>
        </authorList>
    </citation>
    <scope>NUCLEOTIDE SEQUENCE [LARGE SCALE GENOMIC DNA]</scope>
    <source>
        <strain evidence="3">Lake Konstanz</strain>
    </source>
</reference>
<keyword evidence="1" id="KW-0472">Membrane</keyword>
<dbReference type="AlphaFoldDB" id="A0A0S4J4E8"/>
<feature type="transmembrane region" description="Helical" evidence="1">
    <location>
        <begin position="17"/>
        <end position="37"/>
    </location>
</feature>
<feature type="transmembrane region" description="Helical" evidence="1">
    <location>
        <begin position="43"/>
        <end position="62"/>
    </location>
</feature>
<accession>A0A0S4J4E8</accession>
<evidence type="ECO:0000313" key="2">
    <source>
        <dbReference type="EMBL" id="CUG47422.1"/>
    </source>
</evidence>
<feature type="non-terminal residue" evidence="2">
    <location>
        <position position="1"/>
    </location>
</feature>
<evidence type="ECO:0000313" key="3">
    <source>
        <dbReference type="Proteomes" id="UP000051952"/>
    </source>
</evidence>
<keyword evidence="1" id="KW-1133">Transmembrane helix</keyword>
<dbReference type="EMBL" id="CYKH01000830">
    <property type="protein sequence ID" value="CUG47422.1"/>
    <property type="molecule type" value="Genomic_DNA"/>
</dbReference>
<name>A0A0S4J4E8_BODSA</name>
<dbReference type="VEuPathDB" id="TriTrypDB:BSAL_79945"/>
<protein>
    <submittedName>
        <fullName evidence="2">Membrane-associated protein, putative</fullName>
    </submittedName>
</protein>
<dbReference type="Proteomes" id="UP000051952">
    <property type="component" value="Unassembled WGS sequence"/>
</dbReference>
<sequence>QVVLCVWLRPFSVRAEFYVAGLLGGLSVVCQALALAGDVDASAKLNTASATLEIVFVVLLMARKMTLVLCSAPEPLDASPRDDANELDKKLHITGTLRRKRAFSSEAETWSIATSERFDLPGQLEKLIELICEHKL</sequence>
<keyword evidence="3" id="KW-1185">Reference proteome</keyword>